<protein>
    <submittedName>
        <fullName evidence="3">Predicted protein</fullName>
    </submittedName>
</protein>
<evidence type="ECO:0000256" key="2">
    <source>
        <dbReference type="SAM" id="Phobius"/>
    </source>
</evidence>
<evidence type="ECO:0000256" key="1">
    <source>
        <dbReference type="PROSITE-ProRule" id="PRU00339"/>
    </source>
</evidence>
<dbReference type="Proteomes" id="UP000006671">
    <property type="component" value="Unassembled WGS sequence"/>
</dbReference>
<reference evidence="3 4" key="1">
    <citation type="journal article" date="2010" name="Cell">
        <title>The genome of Naegleria gruberi illuminates early eukaryotic versatility.</title>
        <authorList>
            <person name="Fritz-Laylin L.K."/>
            <person name="Prochnik S.E."/>
            <person name="Ginger M.L."/>
            <person name="Dacks J.B."/>
            <person name="Carpenter M.L."/>
            <person name="Field M.C."/>
            <person name="Kuo A."/>
            <person name="Paredez A."/>
            <person name="Chapman J."/>
            <person name="Pham J."/>
            <person name="Shu S."/>
            <person name="Neupane R."/>
            <person name="Cipriano M."/>
            <person name="Mancuso J."/>
            <person name="Tu H."/>
            <person name="Salamov A."/>
            <person name="Lindquist E."/>
            <person name="Shapiro H."/>
            <person name="Lucas S."/>
            <person name="Grigoriev I.V."/>
            <person name="Cande W.Z."/>
            <person name="Fulton C."/>
            <person name="Rokhsar D.S."/>
            <person name="Dawson S.C."/>
        </authorList>
    </citation>
    <scope>NUCLEOTIDE SEQUENCE [LARGE SCALE GENOMIC DNA]</scope>
    <source>
        <strain evidence="3 4">NEG-M</strain>
    </source>
</reference>
<dbReference type="AlphaFoldDB" id="D2W3Q0"/>
<dbReference type="EMBL" id="GG738933">
    <property type="protein sequence ID" value="EFC36300.1"/>
    <property type="molecule type" value="Genomic_DNA"/>
</dbReference>
<name>D2W3Q0_NAEGR</name>
<dbReference type="PROSITE" id="PS50005">
    <property type="entry name" value="TPR"/>
    <property type="match status" value="1"/>
</dbReference>
<keyword evidence="4" id="KW-1185">Reference proteome</keyword>
<dbReference type="VEuPathDB" id="AmoebaDB:NAEGRDRAFT_82258"/>
<keyword evidence="2" id="KW-1133">Transmembrane helix</keyword>
<gene>
    <name evidence="3" type="ORF">NAEGRDRAFT_82258</name>
</gene>
<keyword evidence="2" id="KW-0472">Membrane</keyword>
<dbReference type="GeneID" id="8862087"/>
<keyword evidence="2" id="KW-0812">Transmembrane</keyword>
<dbReference type="RefSeq" id="XP_002669044.1">
    <property type="nucleotide sequence ID" value="XM_002668998.1"/>
</dbReference>
<evidence type="ECO:0000313" key="3">
    <source>
        <dbReference type="EMBL" id="EFC36300.1"/>
    </source>
</evidence>
<keyword evidence="1" id="KW-0802">TPR repeat</keyword>
<dbReference type="InterPro" id="IPR011990">
    <property type="entry name" value="TPR-like_helical_dom_sf"/>
</dbReference>
<feature type="transmembrane region" description="Helical" evidence="2">
    <location>
        <begin position="323"/>
        <end position="343"/>
    </location>
</feature>
<proteinExistence type="predicted"/>
<accession>D2W3Q0</accession>
<dbReference type="InParanoid" id="D2W3Q0"/>
<dbReference type="Gene3D" id="1.25.40.10">
    <property type="entry name" value="Tetratricopeptide repeat domain"/>
    <property type="match status" value="1"/>
</dbReference>
<feature type="repeat" description="TPR" evidence="1">
    <location>
        <begin position="201"/>
        <end position="234"/>
    </location>
</feature>
<sequence>MLSRSSTPIVRNIIKASESSGPILNFVKRLIFFGQKGNSTKPISHNISFTNTTSGSSTFRSYHNYSMPDYLVQEISSEMRKQNYAYANKKLGEFTKNWFGFYTFQNNNQVALYLHSLLLFDSKQIIDDVSPLVMASENGLKQAQLLLATISYLGFVSTVRVGKYETLLAKYDASRDWTNQKLVESTVETYLIELVEIFDSNFAHYALGKFYLKTKQYERAMDHFNVAASRNYKKAILEQALLLRSGSPDGVISKNPFKSLELFKQVRFNSIAHKNLIEMFRNGEGLAKASYIRVVFQIFRYLMVRIAKRTVGGFAYVFLEITWYMLAFSMASLVLGLVLEWYLNR</sequence>
<evidence type="ECO:0000313" key="4">
    <source>
        <dbReference type="Proteomes" id="UP000006671"/>
    </source>
</evidence>
<dbReference type="InterPro" id="IPR019734">
    <property type="entry name" value="TPR_rpt"/>
</dbReference>
<dbReference type="KEGG" id="ngr:NAEGRDRAFT_82258"/>
<organism evidence="4">
    <name type="scientific">Naegleria gruberi</name>
    <name type="common">Amoeba</name>
    <dbReference type="NCBI Taxonomy" id="5762"/>
    <lineage>
        <taxon>Eukaryota</taxon>
        <taxon>Discoba</taxon>
        <taxon>Heterolobosea</taxon>
        <taxon>Tetramitia</taxon>
        <taxon>Eutetramitia</taxon>
        <taxon>Vahlkampfiidae</taxon>
        <taxon>Naegleria</taxon>
    </lineage>
</organism>
<dbReference type="SUPFAM" id="SSF81901">
    <property type="entry name" value="HCP-like"/>
    <property type="match status" value="1"/>
</dbReference>